<feature type="compositionally biased region" description="Basic and acidic residues" evidence="1">
    <location>
        <begin position="303"/>
        <end position="325"/>
    </location>
</feature>
<evidence type="ECO:0000313" key="3">
    <source>
        <dbReference type="Proteomes" id="UP000799444"/>
    </source>
</evidence>
<feature type="region of interest" description="Disordered" evidence="1">
    <location>
        <begin position="88"/>
        <end position="120"/>
    </location>
</feature>
<feature type="compositionally biased region" description="Polar residues" evidence="1">
    <location>
        <begin position="280"/>
        <end position="292"/>
    </location>
</feature>
<dbReference type="EMBL" id="ML996122">
    <property type="protein sequence ID" value="KAF2736770.1"/>
    <property type="molecule type" value="Genomic_DNA"/>
</dbReference>
<feature type="region of interest" description="Disordered" evidence="1">
    <location>
        <begin position="197"/>
        <end position="234"/>
    </location>
</feature>
<feature type="compositionally biased region" description="Polar residues" evidence="1">
    <location>
        <begin position="256"/>
        <end position="273"/>
    </location>
</feature>
<feature type="non-terminal residue" evidence="2">
    <location>
        <position position="346"/>
    </location>
</feature>
<organism evidence="2 3">
    <name type="scientific">Polyplosphaeria fusca</name>
    <dbReference type="NCBI Taxonomy" id="682080"/>
    <lineage>
        <taxon>Eukaryota</taxon>
        <taxon>Fungi</taxon>
        <taxon>Dikarya</taxon>
        <taxon>Ascomycota</taxon>
        <taxon>Pezizomycotina</taxon>
        <taxon>Dothideomycetes</taxon>
        <taxon>Pleosporomycetidae</taxon>
        <taxon>Pleosporales</taxon>
        <taxon>Tetraplosphaeriaceae</taxon>
        <taxon>Polyplosphaeria</taxon>
    </lineage>
</organism>
<feature type="region of interest" description="Disordered" evidence="1">
    <location>
        <begin position="254"/>
        <end position="346"/>
    </location>
</feature>
<comment type="caution">
    <text evidence="2">The sequence shown here is derived from an EMBL/GenBank/DDBJ whole genome shotgun (WGS) entry which is preliminary data.</text>
</comment>
<dbReference type="AlphaFoldDB" id="A0A9P4V5V4"/>
<evidence type="ECO:0000256" key="1">
    <source>
        <dbReference type="SAM" id="MobiDB-lite"/>
    </source>
</evidence>
<accession>A0A9P4V5V4</accession>
<gene>
    <name evidence="2" type="ORF">EJ04DRAFT_432296</name>
</gene>
<feature type="compositionally biased region" description="Low complexity" evidence="1">
    <location>
        <begin position="214"/>
        <end position="234"/>
    </location>
</feature>
<reference evidence="2" key="1">
    <citation type="journal article" date="2020" name="Stud. Mycol.">
        <title>101 Dothideomycetes genomes: a test case for predicting lifestyles and emergence of pathogens.</title>
        <authorList>
            <person name="Haridas S."/>
            <person name="Albert R."/>
            <person name="Binder M."/>
            <person name="Bloem J."/>
            <person name="Labutti K."/>
            <person name="Salamov A."/>
            <person name="Andreopoulos B."/>
            <person name="Baker S."/>
            <person name="Barry K."/>
            <person name="Bills G."/>
            <person name="Bluhm B."/>
            <person name="Cannon C."/>
            <person name="Castanera R."/>
            <person name="Culley D."/>
            <person name="Daum C."/>
            <person name="Ezra D."/>
            <person name="Gonzalez J."/>
            <person name="Henrissat B."/>
            <person name="Kuo A."/>
            <person name="Liang C."/>
            <person name="Lipzen A."/>
            <person name="Lutzoni F."/>
            <person name="Magnuson J."/>
            <person name="Mondo S."/>
            <person name="Nolan M."/>
            <person name="Ohm R."/>
            <person name="Pangilinan J."/>
            <person name="Park H.-J."/>
            <person name="Ramirez L."/>
            <person name="Alfaro M."/>
            <person name="Sun H."/>
            <person name="Tritt A."/>
            <person name="Yoshinaga Y."/>
            <person name="Zwiers L.-H."/>
            <person name="Turgeon B."/>
            <person name="Goodwin S."/>
            <person name="Spatafora J."/>
            <person name="Crous P."/>
            <person name="Grigoriev I."/>
        </authorList>
    </citation>
    <scope>NUCLEOTIDE SEQUENCE</scope>
    <source>
        <strain evidence="2">CBS 125425</strain>
    </source>
</reference>
<dbReference type="Proteomes" id="UP000799444">
    <property type="component" value="Unassembled WGS sequence"/>
</dbReference>
<keyword evidence="3" id="KW-1185">Reference proteome</keyword>
<name>A0A9P4V5V4_9PLEO</name>
<sequence>MAQSSTQPKTPWLAISFGCCASSRDVDADSSQALRANETEMTICYDQPQPVARPRAESLYPRPTTSHSMGRHVSQWVSNGRDFATRASSRASIHTLTRPRRSQSKPQARPSIGRPMDFRHNDGFDNLEGIQSMLEDAPMPVRRRRSFQPLELSIYIDPDNRLSDLPDFACFGWGEMPAELEVPAQALVRERDSRANSIISNPSTSSYLVQRKPVGSGSRRSSVQSQSEVTQQSRPVSGLLPFLYEEPKSRPESFVSIPSTLQRSNTQASTLSSPRRMLSRVSSPNRSRANTESSLGRGSLRRARTDVDDAIRELNTIVEERRADAYRSNNQSPALINRPPLSPSHH</sequence>
<protein>
    <submittedName>
        <fullName evidence="2">Uncharacterized protein</fullName>
    </submittedName>
</protein>
<evidence type="ECO:0000313" key="2">
    <source>
        <dbReference type="EMBL" id="KAF2736770.1"/>
    </source>
</evidence>
<feature type="compositionally biased region" description="Polar residues" evidence="1">
    <location>
        <begin position="197"/>
        <end position="208"/>
    </location>
</feature>
<dbReference type="OrthoDB" id="3595619at2759"/>
<proteinExistence type="predicted"/>